<dbReference type="Pfam" id="PF14331">
    <property type="entry name" value="IcmF-related_N"/>
    <property type="match status" value="1"/>
</dbReference>
<feature type="transmembrane region" description="Helical" evidence="1">
    <location>
        <begin position="6"/>
        <end position="27"/>
    </location>
</feature>
<dbReference type="EMBL" id="FSRU01000002">
    <property type="protein sequence ID" value="SIO58922.1"/>
    <property type="molecule type" value="Genomic_DNA"/>
</dbReference>
<dbReference type="PANTHER" id="PTHR36153">
    <property type="entry name" value="INNER MEMBRANE PROTEIN-RELATED"/>
    <property type="match status" value="1"/>
</dbReference>
<accession>A0A1N6KQN8</accession>
<evidence type="ECO:0000256" key="1">
    <source>
        <dbReference type="SAM" id="Phobius"/>
    </source>
</evidence>
<gene>
    <name evidence="3" type="ORF">SAMN05444165_4328</name>
</gene>
<organism evidence="3 4">
    <name type="scientific">Paraburkholderia phenazinium</name>
    <dbReference type="NCBI Taxonomy" id="60549"/>
    <lineage>
        <taxon>Bacteria</taxon>
        <taxon>Pseudomonadati</taxon>
        <taxon>Pseudomonadota</taxon>
        <taxon>Betaproteobacteria</taxon>
        <taxon>Burkholderiales</taxon>
        <taxon>Burkholderiaceae</taxon>
        <taxon>Paraburkholderia</taxon>
    </lineage>
</organism>
<evidence type="ECO:0000259" key="2">
    <source>
        <dbReference type="Pfam" id="PF14331"/>
    </source>
</evidence>
<feature type="transmembrane region" description="Helical" evidence="1">
    <location>
        <begin position="352"/>
        <end position="375"/>
    </location>
</feature>
<protein>
    <submittedName>
        <fullName evidence="3">Type VI secretion system protein ImpL</fullName>
    </submittedName>
</protein>
<dbReference type="PANTHER" id="PTHR36153:SF1">
    <property type="entry name" value="TYPE VI SECRETION SYSTEM COMPONENT TSSM1"/>
    <property type="match status" value="1"/>
</dbReference>
<keyword evidence="1" id="KW-0812">Transmembrane</keyword>
<name>A0A1N6KQN8_9BURK</name>
<dbReference type="InterPro" id="IPR025743">
    <property type="entry name" value="TssM1_N"/>
</dbReference>
<dbReference type="OrthoDB" id="9758229at2"/>
<keyword evidence="1" id="KW-0472">Membrane</keyword>
<dbReference type="Proteomes" id="UP000185151">
    <property type="component" value="Unassembled WGS sequence"/>
</dbReference>
<keyword evidence="1" id="KW-1133">Transmembrane helix</keyword>
<evidence type="ECO:0000313" key="4">
    <source>
        <dbReference type="Proteomes" id="UP000185151"/>
    </source>
</evidence>
<dbReference type="InterPro" id="IPR053156">
    <property type="entry name" value="T6SS_TssM-like"/>
</dbReference>
<keyword evidence="4" id="KW-1185">Reference proteome</keyword>
<feature type="domain" description="Type VI secretion system component TssM1 N-terminal" evidence="2">
    <location>
        <begin position="117"/>
        <end position="356"/>
    </location>
</feature>
<dbReference type="RefSeq" id="WP_074299019.1">
    <property type="nucleotide sequence ID" value="NZ_FSRU01000002.1"/>
</dbReference>
<reference evidence="3 4" key="1">
    <citation type="submission" date="2016-11" db="EMBL/GenBank/DDBJ databases">
        <authorList>
            <person name="Jaros S."/>
            <person name="Januszkiewicz K."/>
            <person name="Wedrychowicz H."/>
        </authorList>
    </citation>
    <scope>NUCLEOTIDE SEQUENCE [LARGE SCALE GENOMIC DNA]</scope>
    <source>
        <strain evidence="3 4">GAS95</strain>
    </source>
</reference>
<evidence type="ECO:0000313" key="3">
    <source>
        <dbReference type="EMBL" id="SIO58922.1"/>
    </source>
</evidence>
<proteinExistence type="predicted"/>
<sequence length="1295" mass="137433">MTLIAILLGLIVLLLLGLVFAVLLRWWHARQDERPLRSFAATIRAAHARMSVRDPYSVPRILATGAPAALDALCRGWRLTPAGEAAWFGRVWNDAEGLLIAEPQDVLAAPAADRRLGAWRRLLRALLRNRAGRPLDALVWVVAAGALITEDGEPREMSAAALESSRKLIALQRQFGLMLPLYIVISDCDALPGFDALADGLQGAASSATLGWASPYAPRRAYEEAWLDEAFAAMRAALTETIVELGTLNGGVGDALFLLPEHLDRLRVPLRERFDLVLRGAADGTAPLLRGIYCIGAVPERLPVEEGGAAPALRANAPTFAGRLWHDVLLSGQGLAVPMPRVLALRTRWHRAATVCAAVLAVCWCVGMGLAWWHLRSDARVLSTAYDSLTLARATYRESDRGDAAATSALRSARDALFKVPRWQLSSPFMPLSYLFLQGQLGDAQRHVLRGLVFEPLYDRLTAQLAQTSCEVNPADQTDAASQTGTRPQDLPAFVSGTQLVNEAAQTEHWIGQYNELVQAGSGNLVMLTQLMHEATGVDLPPEHVADRTQVDAALRDTSLDDGTLALDAAKAASARQRVSACFEQTFDAWFDEVYADSTLTANATQVQTTLAQMRTPGAAPVDAALSTLANGIDALAVQVDSADHGWASARDKELVPGLTATFDTAQRLQLIGAAPVQAVLAHEQAAREAFSARWLANGNLPGVLSATPANGLQLSADLPPLREALRTLLAQPFAATDGSTDTVIRSVDVGTVQRALAVLPAYRQYVAGPLAQAPDAYRAALLAAAGNEAVKSMLAALSTPTQQAAQQGSGSVADTAAQFDALHKSALDLIAAFDSLGRDDLATSVALRVSDAAVVVLRTADAQLQQLAPFRPVRGDFSGWDGHTGGSLRAFGAATPQALQGYLAAQAAAIADLAEGPAGALDWLSAQKPPLTPADAQLVSRWKALSADLAQYRAKSPASAMIAVQTIIGDQLDKLDLGNCSASLEQVSVPPAGDIVASAGSRLVSSAREQCFRLQMGTGMQAYEQIRSFFARYLAGHFPFAADATAPGADLRQTAAFVALLDNQLPQAQAGLAAAAAAGRGRADGADAFIAQLARAKPWLDTLLARGADGTLQGVELSVEWRVDRADEVGADQVIEWKLASGSDTLTYPATGEPPARWRPGQPVALSLRWAKDAPWQPMFDTAQPTLAGEHGAATWSASDTWALLRLVRLHVMPEDASLTSAGLPPRLLFTVPVRDRSGTIQTARMYLRVSMAGAAKTPQAIPDLPVAAPGYEGRGMTTTVIYPTNGNAQADHG</sequence>